<sequence>MRQYLCLFPCLFLCSYRTPPRRHLGRIEHCRRPSSAFSRLRSIVCSLQTSALPFSEVARILIAAHPNPCRSWRRGLRFWPWSATPFNFLIFRPFLATQPATCMPARCCHLGLCRAQRSRHVSMVERLLRGIILASRRHGGLRHLTQPGFNPVMLQAVLAFFWSILRCSFFLVFHFLVSVEKRFPKHDYQPSEIQFAVGYALIPHPPPRPLSDYRNLAMPNLEPLFVRPQHASSLTISSAIPLPLSSESSPNNDTE</sequence>
<dbReference type="AlphaFoldDB" id="A0AA39XFT8"/>
<dbReference type="Proteomes" id="UP001175000">
    <property type="component" value="Unassembled WGS sequence"/>
</dbReference>
<evidence type="ECO:0000256" key="1">
    <source>
        <dbReference type="SAM" id="Phobius"/>
    </source>
</evidence>
<name>A0AA39XFT8_9PEZI</name>
<organism evidence="2 3">
    <name type="scientific">Immersiella caudata</name>
    <dbReference type="NCBI Taxonomy" id="314043"/>
    <lineage>
        <taxon>Eukaryota</taxon>
        <taxon>Fungi</taxon>
        <taxon>Dikarya</taxon>
        <taxon>Ascomycota</taxon>
        <taxon>Pezizomycotina</taxon>
        <taxon>Sordariomycetes</taxon>
        <taxon>Sordariomycetidae</taxon>
        <taxon>Sordariales</taxon>
        <taxon>Lasiosphaeriaceae</taxon>
        <taxon>Immersiella</taxon>
    </lineage>
</organism>
<dbReference type="EMBL" id="JAULSU010000001">
    <property type="protein sequence ID" value="KAK0632831.1"/>
    <property type="molecule type" value="Genomic_DNA"/>
</dbReference>
<accession>A0AA39XFT8</accession>
<keyword evidence="1" id="KW-0472">Membrane</keyword>
<reference evidence="2" key="1">
    <citation type="submission" date="2023-06" db="EMBL/GenBank/DDBJ databases">
        <title>Genome-scale phylogeny and comparative genomics of the fungal order Sordariales.</title>
        <authorList>
            <consortium name="Lawrence Berkeley National Laboratory"/>
            <person name="Hensen N."/>
            <person name="Bonometti L."/>
            <person name="Westerberg I."/>
            <person name="Brannstrom I.O."/>
            <person name="Guillou S."/>
            <person name="Cros-Aarteil S."/>
            <person name="Calhoun S."/>
            <person name="Haridas S."/>
            <person name="Kuo A."/>
            <person name="Mondo S."/>
            <person name="Pangilinan J."/>
            <person name="Riley R."/>
            <person name="Labutti K."/>
            <person name="Andreopoulos B."/>
            <person name="Lipzen A."/>
            <person name="Chen C."/>
            <person name="Yanf M."/>
            <person name="Daum C."/>
            <person name="Ng V."/>
            <person name="Clum A."/>
            <person name="Steindorff A."/>
            <person name="Ohm R."/>
            <person name="Martin F."/>
            <person name="Silar P."/>
            <person name="Natvig D."/>
            <person name="Lalanne C."/>
            <person name="Gautier V."/>
            <person name="Ament-Velasquez S.L."/>
            <person name="Kruys A."/>
            <person name="Hutchinson M.I."/>
            <person name="Powell A.J."/>
            <person name="Barry K."/>
            <person name="Miller A.N."/>
            <person name="Grigoriev I.V."/>
            <person name="Debuchy R."/>
            <person name="Gladieux P."/>
            <person name="Thoren M.H."/>
            <person name="Johannesson H."/>
        </authorList>
    </citation>
    <scope>NUCLEOTIDE SEQUENCE</scope>
    <source>
        <strain evidence="2">CBS 606.72</strain>
    </source>
</reference>
<feature type="transmembrane region" description="Helical" evidence="1">
    <location>
        <begin position="152"/>
        <end position="177"/>
    </location>
</feature>
<keyword evidence="3" id="KW-1185">Reference proteome</keyword>
<gene>
    <name evidence="2" type="ORF">B0T14DRAFT_45134</name>
</gene>
<comment type="caution">
    <text evidence="2">The sequence shown here is derived from an EMBL/GenBank/DDBJ whole genome shotgun (WGS) entry which is preliminary data.</text>
</comment>
<keyword evidence="1" id="KW-1133">Transmembrane helix</keyword>
<keyword evidence="1" id="KW-0812">Transmembrane</keyword>
<proteinExistence type="predicted"/>
<evidence type="ECO:0000313" key="2">
    <source>
        <dbReference type="EMBL" id="KAK0632831.1"/>
    </source>
</evidence>
<protein>
    <submittedName>
        <fullName evidence="2">Uncharacterized protein</fullName>
    </submittedName>
</protein>
<evidence type="ECO:0000313" key="3">
    <source>
        <dbReference type="Proteomes" id="UP001175000"/>
    </source>
</evidence>